<keyword evidence="3" id="KW-1185">Reference proteome</keyword>
<feature type="chain" id="PRO_5010715287" evidence="1">
    <location>
        <begin position="33"/>
        <end position="319"/>
    </location>
</feature>
<accession>A0A1W2DX98</accession>
<evidence type="ECO:0000313" key="2">
    <source>
        <dbReference type="EMBL" id="SMD02121.1"/>
    </source>
</evidence>
<gene>
    <name evidence="2" type="ORF">SAMN04488524_4211</name>
</gene>
<protein>
    <submittedName>
        <fullName evidence="2">Uncharacterized protein</fullName>
    </submittedName>
</protein>
<feature type="signal peptide" evidence="1">
    <location>
        <begin position="1"/>
        <end position="32"/>
    </location>
</feature>
<evidence type="ECO:0000256" key="1">
    <source>
        <dbReference type="SAM" id="SignalP"/>
    </source>
</evidence>
<keyword evidence="1" id="KW-0732">Signal</keyword>
<evidence type="ECO:0000313" key="3">
    <source>
        <dbReference type="Proteomes" id="UP000192756"/>
    </source>
</evidence>
<organism evidence="2 3">
    <name type="scientific">Pedobacter africanus</name>
    <dbReference type="NCBI Taxonomy" id="151894"/>
    <lineage>
        <taxon>Bacteria</taxon>
        <taxon>Pseudomonadati</taxon>
        <taxon>Bacteroidota</taxon>
        <taxon>Sphingobacteriia</taxon>
        <taxon>Sphingobacteriales</taxon>
        <taxon>Sphingobacteriaceae</taxon>
        <taxon>Pedobacter</taxon>
    </lineage>
</organism>
<dbReference type="AlphaFoldDB" id="A0A1W2DX98"/>
<sequence length="319" mass="33536">MLQKKIPDMKQGLIRPILNTLLLSCFCLAANAQKVTELQEVSIQAPHTVKIDGKNFEWTASDFSVNKRTNISYILSNDDKNLYLVIKSTDVLNNNKIMAGGITFSVNPDGKKKEKESITLTYPIIHRSAMRGGPGGGGRAQFRAMGMAMGAGGGQPNTKLRDSIMASMQKTQLGQAKEIKIRGFKNTTDTLVSIYNEFGIKAFANIEKDNSFFYEVAIPLEALGISTEAPKEFAYNIKINGLQMNGFDGGGGGRGGFEGGGGGGTVVVTGGGGGGGGGGRGGFGGGGGGGRGGFGGGGFNFQELMSPTDFWGKYTLSKK</sequence>
<dbReference type="EMBL" id="FWXT01000004">
    <property type="protein sequence ID" value="SMD02121.1"/>
    <property type="molecule type" value="Genomic_DNA"/>
</dbReference>
<dbReference type="STRING" id="151894.SAMN04488524_4211"/>
<proteinExistence type="predicted"/>
<dbReference type="Proteomes" id="UP000192756">
    <property type="component" value="Unassembled WGS sequence"/>
</dbReference>
<reference evidence="3" key="1">
    <citation type="submission" date="2017-04" db="EMBL/GenBank/DDBJ databases">
        <authorList>
            <person name="Varghese N."/>
            <person name="Submissions S."/>
        </authorList>
    </citation>
    <scope>NUCLEOTIDE SEQUENCE [LARGE SCALE GENOMIC DNA]</scope>
    <source>
        <strain evidence="3">DSM 12126</strain>
    </source>
</reference>
<name>A0A1W2DX98_9SPHI</name>